<dbReference type="PANTHER" id="PTHR34700">
    <property type="entry name" value="POTASSIUM BINDING PROTEIN KBP"/>
    <property type="match status" value="1"/>
</dbReference>
<evidence type="ECO:0000256" key="2">
    <source>
        <dbReference type="SAM" id="Phobius"/>
    </source>
</evidence>
<dbReference type="SMART" id="SM01043">
    <property type="entry name" value="BTAD"/>
    <property type="match status" value="1"/>
</dbReference>
<feature type="compositionally biased region" description="Basic and acidic residues" evidence="1">
    <location>
        <begin position="269"/>
        <end position="278"/>
    </location>
</feature>
<comment type="caution">
    <text evidence="4">The sequence shown here is derived from an EMBL/GenBank/DDBJ whole genome shotgun (WGS) entry which is preliminary data.</text>
</comment>
<evidence type="ECO:0000256" key="1">
    <source>
        <dbReference type="SAM" id="MobiDB-lite"/>
    </source>
</evidence>
<feature type="compositionally biased region" description="Basic and acidic residues" evidence="1">
    <location>
        <begin position="301"/>
        <end position="323"/>
    </location>
</feature>
<protein>
    <submittedName>
        <fullName evidence="4">BTAD domain-containing putative transcriptional regulator</fullName>
    </submittedName>
</protein>
<dbReference type="Pfam" id="PF03704">
    <property type="entry name" value="BTAD"/>
    <property type="match status" value="1"/>
</dbReference>
<keyword evidence="2" id="KW-1133">Transmembrane helix</keyword>
<evidence type="ECO:0000259" key="3">
    <source>
        <dbReference type="SMART" id="SM01043"/>
    </source>
</evidence>
<proteinExistence type="predicted"/>
<evidence type="ECO:0000313" key="4">
    <source>
        <dbReference type="EMBL" id="GAA2718057.1"/>
    </source>
</evidence>
<dbReference type="SUPFAM" id="SSF48452">
    <property type="entry name" value="TPR-like"/>
    <property type="match status" value="1"/>
</dbReference>
<feature type="transmembrane region" description="Helical" evidence="2">
    <location>
        <begin position="114"/>
        <end position="136"/>
    </location>
</feature>
<dbReference type="InterPro" id="IPR005158">
    <property type="entry name" value="BTAD"/>
</dbReference>
<feature type="transmembrane region" description="Helical" evidence="2">
    <location>
        <begin position="69"/>
        <end position="93"/>
    </location>
</feature>
<gene>
    <name evidence="4" type="ORF">GCM10010439_00290</name>
</gene>
<feature type="transmembrane region" description="Helical" evidence="2">
    <location>
        <begin position="21"/>
        <end position="42"/>
    </location>
</feature>
<name>A0ABP6GA31_9ACTN</name>
<dbReference type="InterPro" id="IPR052196">
    <property type="entry name" value="Bact_Kbp"/>
</dbReference>
<keyword evidence="5" id="KW-1185">Reference proteome</keyword>
<dbReference type="EMBL" id="BAAATZ010000001">
    <property type="protein sequence ID" value="GAA2718057.1"/>
    <property type="molecule type" value="Genomic_DNA"/>
</dbReference>
<dbReference type="Gene3D" id="3.10.350.10">
    <property type="entry name" value="LysM domain"/>
    <property type="match status" value="1"/>
</dbReference>
<keyword evidence="2" id="KW-0812">Transmembrane</keyword>
<dbReference type="PANTHER" id="PTHR34700:SF4">
    <property type="entry name" value="PHAGE-LIKE ELEMENT PBSX PROTEIN XKDP"/>
    <property type="match status" value="1"/>
</dbReference>
<dbReference type="Proteomes" id="UP001501842">
    <property type="component" value="Unassembled WGS sequence"/>
</dbReference>
<dbReference type="InterPro" id="IPR011990">
    <property type="entry name" value="TPR-like_helical_dom_sf"/>
</dbReference>
<dbReference type="Gene3D" id="1.25.40.10">
    <property type="entry name" value="Tetratricopeptide repeat domain"/>
    <property type="match status" value="1"/>
</dbReference>
<feature type="region of interest" description="Disordered" evidence="1">
    <location>
        <begin position="269"/>
        <end position="334"/>
    </location>
</feature>
<keyword evidence="2" id="KW-0472">Membrane</keyword>
<organism evidence="4 5">
    <name type="scientific">Actinocorallia aurantiaca</name>
    <dbReference type="NCBI Taxonomy" id="46204"/>
    <lineage>
        <taxon>Bacteria</taxon>
        <taxon>Bacillati</taxon>
        <taxon>Actinomycetota</taxon>
        <taxon>Actinomycetes</taxon>
        <taxon>Streptosporangiales</taxon>
        <taxon>Thermomonosporaceae</taxon>
        <taxon>Actinocorallia</taxon>
    </lineage>
</organism>
<feature type="domain" description="Bacterial transcriptional activator" evidence="3">
    <location>
        <begin position="805"/>
        <end position="946"/>
    </location>
</feature>
<feature type="compositionally biased region" description="Basic and acidic residues" evidence="1">
    <location>
        <begin position="166"/>
        <end position="183"/>
    </location>
</feature>
<feature type="region of interest" description="Disordered" evidence="1">
    <location>
        <begin position="158"/>
        <end position="184"/>
    </location>
</feature>
<reference evidence="5" key="1">
    <citation type="journal article" date="2019" name="Int. J. Syst. Evol. Microbiol.">
        <title>The Global Catalogue of Microorganisms (GCM) 10K type strain sequencing project: providing services to taxonomists for standard genome sequencing and annotation.</title>
        <authorList>
            <consortium name="The Broad Institute Genomics Platform"/>
            <consortium name="The Broad Institute Genome Sequencing Center for Infectious Disease"/>
            <person name="Wu L."/>
            <person name="Ma J."/>
        </authorList>
    </citation>
    <scope>NUCLEOTIDE SEQUENCE [LARGE SCALE GENOMIC DNA]</scope>
    <source>
        <strain evidence="5">JCM 8201</strain>
    </source>
</reference>
<dbReference type="InterPro" id="IPR036779">
    <property type="entry name" value="LysM_dom_sf"/>
</dbReference>
<sequence length="954" mass="103010">MTELMRRQPVAARERRSAGEVLGGLLALLALVALAVGVPAALLRFTGSPIPSEAPDASVFTDPLDIESILYVITLGVWLAWLQLVFCLVVELHAGVRGIGVPARVPLAGATQAVVHKLVVAVLLLFTATTAIMPAFTQIQQAQQPYRITQAAAHEELAQHGRHAPGHLERQKVASAPEERDGATAKIYTVQPPHGRHHESLWEIAEKCLGDGRRYKEIFELNKGHVQPDGSHLHKASLIRPGWVMEMPADARNTQIIPKSQLQDYFREGHADPKDAKPRPAPKPEQQKTEDKTLAAPPPAQEEKKPGTQAPRPDRPGEVHAEQRPQQSPAPTPVLEIQPQAPAFPWPEALAGTSLLAAGVLTSLGMRRRAQLSRRRAGQMIARPEDGSALAEQALRIGADTEGVRVLNLGLRQLSQGLAAQKRTPPTVYGVHLGPRTLDLWIAPADENPPSPWEAHDGGQVWRLPTSALASLEASDFADVLAPYPGLISLGTNEGGRVLADLEAAHGLIAVDGPPEQRKAALAAMAVELATNSWSDHMRLTLVGFGDELQQIAPDRIRCLPSLAEALPELEARTAEVRQALQAAGADSVLTGRCRGVFGEAWMPHYLVMADQPSKSDAARLVALARTGQRLSAGYLVAGHVEDATWHWKIDSEGVLDAGVLGFQVEAQRVSESQYHAVAGLFRVAARQEGVPLPAVRPEQPAGAAGDRPAADIRVLGRISVDAPGAVDPNRRDICAEVLVYLATHPGGVHPTVLSGAVWPRGVTAGVRDSTIAMASDWLGRDSRGRPNLYYDERGRLKLGSEVRIDLQHFRFLLWRSAAEPASEAAYLSHALELVRGPLLADRAKGRYSWLAADALEYETVARVVDAAHRLAELRLAEPDPRGAVQAARSGLRLAPDDELLWRDLLRATGATGDRTAVHAVLDDLRGRLDFDLLQPETEALIDELAPRAHARGA</sequence>
<accession>A0ABP6GA31</accession>
<evidence type="ECO:0000313" key="5">
    <source>
        <dbReference type="Proteomes" id="UP001501842"/>
    </source>
</evidence>